<name>A0A381MZW5_9ZZZZ</name>
<organism evidence="1">
    <name type="scientific">marine metagenome</name>
    <dbReference type="NCBI Taxonomy" id="408172"/>
    <lineage>
        <taxon>unclassified sequences</taxon>
        <taxon>metagenomes</taxon>
        <taxon>ecological metagenomes</taxon>
    </lineage>
</organism>
<protein>
    <submittedName>
        <fullName evidence="1">Uncharacterized protein</fullName>
    </submittedName>
</protein>
<dbReference type="EMBL" id="UINC01000011">
    <property type="protein sequence ID" value="SUZ47324.1"/>
    <property type="molecule type" value="Genomic_DNA"/>
</dbReference>
<dbReference type="AlphaFoldDB" id="A0A381MZW5"/>
<reference evidence="1" key="1">
    <citation type="submission" date="2018-05" db="EMBL/GenBank/DDBJ databases">
        <authorList>
            <person name="Lanie J.A."/>
            <person name="Ng W.-L."/>
            <person name="Kazmierczak K.M."/>
            <person name="Andrzejewski T.M."/>
            <person name="Davidsen T.M."/>
            <person name="Wayne K.J."/>
            <person name="Tettelin H."/>
            <person name="Glass J.I."/>
            <person name="Rusch D."/>
            <person name="Podicherti R."/>
            <person name="Tsui H.-C.T."/>
            <person name="Winkler M.E."/>
        </authorList>
    </citation>
    <scope>NUCLEOTIDE SEQUENCE</scope>
</reference>
<sequence length="90" mass="9663">MEANKIEVGETIPASRKLQASDARELLKSVSKLIVAKGKKVNEFAIKDRVSRDAVEAMLGPTGNLRAPAIRSGKTMLVGFNDEVFGSTFG</sequence>
<evidence type="ECO:0000313" key="1">
    <source>
        <dbReference type="EMBL" id="SUZ47324.1"/>
    </source>
</evidence>
<proteinExistence type="predicted"/>
<gene>
    <name evidence="1" type="ORF">METZ01_LOCUS178</name>
</gene>
<accession>A0A381MZW5</accession>